<comment type="caution">
    <text evidence="1">The sequence shown here is derived from an EMBL/GenBank/DDBJ whole genome shotgun (WGS) entry which is preliminary data.</text>
</comment>
<evidence type="ECO:0000313" key="1">
    <source>
        <dbReference type="EMBL" id="NUU26707.1"/>
    </source>
</evidence>
<sequence>MAEAGRLLGPHDDWVTARFIVAEVGSMGTLVSRFTRADGSLGSMRVRGQFQDLWEQLREVMADPERGAWFSASLDVDRASGSSSFSYNWDGRVWFDRLIPDLDPSDVDLALPLDEAWGEELARHPRSPEHVPAWLRALVAGEGTEPQPGDGAAIERAIAAAPTWPPARASLASSTRWSEVFDAVSEEMMRALRADTPATELLHREVDDRALEQVAASATGPLLRRFVHDTASCAALAAELDTPNGPDRAEDDVTDAITDLVDWQIARRFDQ</sequence>
<name>A0A850DMQ6_9MICO</name>
<protein>
    <submittedName>
        <fullName evidence="1">Uncharacterized protein</fullName>
    </submittedName>
</protein>
<organism evidence="1 2">
    <name type="scientific">Curtobacterium citreum</name>
    <dbReference type="NCBI Taxonomy" id="2036"/>
    <lineage>
        <taxon>Bacteria</taxon>
        <taxon>Bacillati</taxon>
        <taxon>Actinomycetota</taxon>
        <taxon>Actinomycetes</taxon>
        <taxon>Micrococcales</taxon>
        <taxon>Microbacteriaceae</taxon>
        <taxon>Curtobacterium</taxon>
    </lineage>
</organism>
<evidence type="ECO:0000313" key="2">
    <source>
        <dbReference type="Proteomes" id="UP000539146"/>
    </source>
</evidence>
<reference evidence="1 2" key="1">
    <citation type="submission" date="2020-05" db="EMBL/GenBank/DDBJ databases">
        <title>Genome Sequencing of Type Strains.</title>
        <authorList>
            <person name="Lemaire J.F."/>
            <person name="Inderbitzin P."/>
            <person name="Gregorio O.A."/>
            <person name="Collins S.B."/>
            <person name="Wespe N."/>
            <person name="Knight-Connoni V."/>
        </authorList>
    </citation>
    <scope>NUCLEOTIDE SEQUENCE [LARGE SCALE GENOMIC DNA]</scope>
    <source>
        <strain evidence="1 2">DSM 20512</strain>
    </source>
</reference>
<dbReference type="RefSeq" id="WP_175324916.1">
    <property type="nucleotide sequence ID" value="NZ_JABMCG010000051.1"/>
</dbReference>
<proteinExistence type="predicted"/>
<gene>
    <name evidence="1" type="ORF">HP467_01055</name>
</gene>
<accession>A0A850DMQ6</accession>
<dbReference type="AlphaFoldDB" id="A0A850DMQ6"/>
<dbReference type="SUPFAM" id="SSF160424">
    <property type="entry name" value="BH3703-like"/>
    <property type="match status" value="1"/>
</dbReference>
<dbReference type="EMBL" id="JABMCG010000051">
    <property type="protein sequence ID" value="NUU26707.1"/>
    <property type="molecule type" value="Genomic_DNA"/>
</dbReference>
<dbReference type="Proteomes" id="UP000539146">
    <property type="component" value="Unassembled WGS sequence"/>
</dbReference>
<dbReference type="InterPro" id="IPR036170">
    <property type="entry name" value="YezG-like_sf"/>
</dbReference>